<gene>
    <name evidence="2" type="ORF">FKW44_010206</name>
</gene>
<evidence type="ECO:0000313" key="3">
    <source>
        <dbReference type="Proteomes" id="UP000595437"/>
    </source>
</evidence>
<dbReference type="Gene3D" id="2.60.120.650">
    <property type="entry name" value="Cupin"/>
    <property type="match status" value="1"/>
</dbReference>
<dbReference type="OrthoDB" id="5876800at2759"/>
<keyword evidence="3" id="KW-1185">Reference proteome</keyword>
<dbReference type="Proteomes" id="UP000595437">
    <property type="component" value="Chromosome 6"/>
</dbReference>
<protein>
    <submittedName>
        <fullName evidence="2">JmjC domaincontaining histone demethylation protein 1like</fullName>
    </submittedName>
</protein>
<name>A0A7T8HG89_CALRO</name>
<feature type="non-terminal residue" evidence="2">
    <location>
        <position position="112"/>
    </location>
</feature>
<dbReference type="AlphaFoldDB" id="A0A7T8HG89"/>
<dbReference type="GO" id="GO:0046872">
    <property type="term" value="F:metal ion binding"/>
    <property type="evidence" value="ECO:0007669"/>
    <property type="project" value="UniProtKB-KW"/>
</dbReference>
<dbReference type="InterPro" id="IPR050690">
    <property type="entry name" value="JHDM1_Histone_Demethylase"/>
</dbReference>
<dbReference type="EMBL" id="CP045895">
    <property type="protein sequence ID" value="QQP49504.1"/>
    <property type="molecule type" value="Genomic_DNA"/>
</dbReference>
<evidence type="ECO:0000313" key="2">
    <source>
        <dbReference type="EMBL" id="QQP49504.1"/>
    </source>
</evidence>
<keyword evidence="1" id="KW-0479">Metal-binding</keyword>
<accession>A0A7T8HG89</accession>
<organism evidence="2 3">
    <name type="scientific">Caligus rogercresseyi</name>
    <name type="common">Sea louse</name>
    <dbReference type="NCBI Taxonomy" id="217165"/>
    <lineage>
        <taxon>Eukaryota</taxon>
        <taxon>Metazoa</taxon>
        <taxon>Ecdysozoa</taxon>
        <taxon>Arthropoda</taxon>
        <taxon>Crustacea</taxon>
        <taxon>Multicrustacea</taxon>
        <taxon>Hexanauplia</taxon>
        <taxon>Copepoda</taxon>
        <taxon>Siphonostomatoida</taxon>
        <taxon>Caligidae</taxon>
        <taxon>Caligus</taxon>
    </lineage>
</organism>
<feature type="non-terminal residue" evidence="2">
    <location>
        <position position="1"/>
    </location>
</feature>
<proteinExistence type="predicted"/>
<reference evidence="3" key="1">
    <citation type="submission" date="2021-01" db="EMBL/GenBank/DDBJ databases">
        <title>Caligus Genome Assembly.</title>
        <authorList>
            <person name="Gallardo-Escarate C."/>
        </authorList>
    </citation>
    <scope>NUCLEOTIDE SEQUENCE [LARGE SCALE GENOMIC DNA]</scope>
</reference>
<dbReference type="SUPFAM" id="SSF51197">
    <property type="entry name" value="Clavaminate synthase-like"/>
    <property type="match status" value="1"/>
</dbReference>
<dbReference type="PANTHER" id="PTHR23123">
    <property type="entry name" value="PHD/F-BOX CONTAINING PROTEIN"/>
    <property type="match status" value="1"/>
</dbReference>
<sequence>NGFNTPILVKEKSGLGMKVPDSSFTVSDVKTHVGSKRVLDVMDCSTQTNVEMSMKEWEEYYRSGQRDRILNVISLEFSKTRLENYVSPPQVVRDIDWTENIWPRHLKEEQKE</sequence>
<evidence type="ECO:0000256" key="1">
    <source>
        <dbReference type="ARBA" id="ARBA00022723"/>
    </source>
</evidence>